<comment type="caution">
    <text evidence="2">The sequence shown here is derived from an EMBL/GenBank/DDBJ whole genome shotgun (WGS) entry which is preliminary data.</text>
</comment>
<dbReference type="AlphaFoldDB" id="A0A427Y9B1"/>
<keyword evidence="3" id="KW-1185">Reference proteome</keyword>
<feature type="region of interest" description="Disordered" evidence="1">
    <location>
        <begin position="522"/>
        <end position="642"/>
    </location>
</feature>
<feature type="region of interest" description="Disordered" evidence="1">
    <location>
        <begin position="292"/>
        <end position="331"/>
    </location>
</feature>
<feature type="compositionally biased region" description="Basic and acidic residues" evidence="1">
    <location>
        <begin position="569"/>
        <end position="583"/>
    </location>
</feature>
<feature type="region of interest" description="Disordered" evidence="1">
    <location>
        <begin position="103"/>
        <end position="264"/>
    </location>
</feature>
<evidence type="ECO:0000313" key="3">
    <source>
        <dbReference type="Proteomes" id="UP000279236"/>
    </source>
</evidence>
<dbReference type="Proteomes" id="UP000279236">
    <property type="component" value="Unassembled WGS sequence"/>
</dbReference>
<feature type="compositionally biased region" description="Basic and acidic residues" evidence="1">
    <location>
        <begin position="217"/>
        <end position="226"/>
    </location>
</feature>
<dbReference type="RefSeq" id="XP_028479948.1">
    <property type="nucleotide sequence ID" value="XM_028616091.1"/>
</dbReference>
<feature type="compositionally biased region" description="Polar residues" evidence="1">
    <location>
        <begin position="305"/>
        <end position="314"/>
    </location>
</feature>
<gene>
    <name evidence="2" type="ORF">EHS24_000256</name>
</gene>
<dbReference type="EMBL" id="RSCE01000001">
    <property type="protein sequence ID" value="RSH87740.1"/>
    <property type="molecule type" value="Genomic_DNA"/>
</dbReference>
<feature type="compositionally biased region" description="Low complexity" evidence="1">
    <location>
        <begin position="34"/>
        <end position="44"/>
    </location>
</feature>
<feature type="region of interest" description="Disordered" evidence="1">
    <location>
        <begin position="390"/>
        <end position="425"/>
    </location>
</feature>
<feature type="compositionally biased region" description="Low complexity" evidence="1">
    <location>
        <begin position="170"/>
        <end position="185"/>
    </location>
</feature>
<feature type="compositionally biased region" description="Low complexity" evidence="1">
    <location>
        <begin position="128"/>
        <end position="144"/>
    </location>
</feature>
<accession>A0A427Y9B1</accession>
<feature type="compositionally biased region" description="Low complexity" evidence="1">
    <location>
        <begin position="630"/>
        <end position="642"/>
    </location>
</feature>
<name>A0A427Y9B1_9TREE</name>
<feature type="compositionally biased region" description="Low complexity" evidence="1">
    <location>
        <begin position="11"/>
        <end position="27"/>
    </location>
</feature>
<feature type="compositionally biased region" description="Polar residues" evidence="1">
    <location>
        <begin position="592"/>
        <end position="619"/>
    </location>
</feature>
<dbReference type="OrthoDB" id="3365224at2759"/>
<dbReference type="STRING" id="105984.A0A427Y9B1"/>
<evidence type="ECO:0000313" key="2">
    <source>
        <dbReference type="EMBL" id="RSH87740.1"/>
    </source>
</evidence>
<dbReference type="PANTHER" id="PTHR21456:SF1">
    <property type="entry name" value="C2 NT-TYPE DOMAIN-CONTAINING PROTEIN"/>
    <property type="match status" value="1"/>
</dbReference>
<evidence type="ECO:0000256" key="1">
    <source>
        <dbReference type="SAM" id="MobiDB-lite"/>
    </source>
</evidence>
<protein>
    <recommendedName>
        <fullName evidence="4">C2 NT-type domain-containing protein</fullName>
    </recommendedName>
</protein>
<reference evidence="2 3" key="1">
    <citation type="submission" date="2018-11" db="EMBL/GenBank/DDBJ databases">
        <title>Genome sequence of Apiotrichum porosum DSM 27194.</title>
        <authorList>
            <person name="Aliyu H."/>
            <person name="Gorte O."/>
            <person name="Ochsenreither K."/>
        </authorList>
    </citation>
    <scope>NUCLEOTIDE SEQUENCE [LARGE SCALE GENOMIC DNA]</scope>
    <source>
        <strain evidence="2 3">DSM 27194</strain>
    </source>
</reference>
<feature type="compositionally biased region" description="Polar residues" evidence="1">
    <location>
        <begin position="242"/>
        <end position="264"/>
    </location>
</feature>
<feature type="compositionally biased region" description="Acidic residues" evidence="1">
    <location>
        <begin position="758"/>
        <end position="776"/>
    </location>
</feature>
<proteinExistence type="predicted"/>
<sequence>MATAVERRRPPMSSRTPSVRSESLTPHATPPPTSSAQSSSKFSKLKSMLNSNPGFAVFDAHVTIHELSNVPQLEGQFSVRWKFRGSRPRDADRYLTQPVPRRGVVERPAPNTNMRTLRPSGSVMSLRTTSTASTSTTGTSTTSALVAPQSLGSKPRHAASLPVPSPPTHPTSHPVSHSSSMPSPLGRNATLMADPTTSRPPRLRGKKGSDPTPLRQQTDDNGRDIVEEPEDLGDAESRSDDAPTSSVPTLTTESAGSSRAQSVHSLTPSLYSVTPSINTTASGPSVKPFPSGLGLTGAGGASTPSLASRSSTIPVTDDLRRRVPSRASTRSDLSLTIDPTLVASHNRIPAAAPIDSSERKGQTPMCTIRSHTITWEYRLENVLRVPLGKPVAVPSSGGSHSRHPSPTPDKKSLPVLGGGPQSDSGIKLEILQAPREGEKDTEPKLFGYVNIDLAPFADSPPMARKFLLKDSKANATLRKVSVDMRFIGGEQDWVAPPMQEGHLVAVADLTGEEYQELQLLPTPSISSNSDLSSHSANPPSHRSAHTGVGRTKQPHAYKAASHASRHRYRSFEHHLQPEQEIKPPRAAHSRSSDSNRSYPRPQRTYTSDFASLSPTSPTMSRVAPQEVPYTTSPSSTPTFPETQLPMLDTKFKVDKDADGTLGYFERVPSGYGAFGATLSPVTTRFDTSRMDATAPLSPTSPILGGLTSPEWSPPNNHNHHSHYLLDDTDGDLQPDLVIESVFNPAVGDEFSPFTYIPGDDDGYDDGGRDEDDTGTLDLDVDNQAMAMEHLDVGHHAWSRLRRRVKSNPCNK</sequence>
<dbReference type="PANTHER" id="PTHR21456">
    <property type="entry name" value="FAMILY WITH SEQUENCE SIMILARITY 102"/>
    <property type="match status" value="1"/>
</dbReference>
<evidence type="ECO:0008006" key="4">
    <source>
        <dbReference type="Google" id="ProtNLM"/>
    </source>
</evidence>
<organism evidence="2 3">
    <name type="scientific">Apiotrichum porosum</name>
    <dbReference type="NCBI Taxonomy" id="105984"/>
    <lineage>
        <taxon>Eukaryota</taxon>
        <taxon>Fungi</taxon>
        <taxon>Dikarya</taxon>
        <taxon>Basidiomycota</taxon>
        <taxon>Agaricomycotina</taxon>
        <taxon>Tremellomycetes</taxon>
        <taxon>Trichosporonales</taxon>
        <taxon>Trichosporonaceae</taxon>
        <taxon>Apiotrichum</taxon>
    </lineage>
</organism>
<feature type="region of interest" description="Disordered" evidence="1">
    <location>
        <begin position="1"/>
        <end position="44"/>
    </location>
</feature>
<feature type="compositionally biased region" description="Low complexity" evidence="1">
    <location>
        <begin position="524"/>
        <end position="535"/>
    </location>
</feature>
<dbReference type="InterPro" id="IPR039931">
    <property type="entry name" value="EEIG1/2-like"/>
</dbReference>
<feature type="region of interest" description="Disordered" evidence="1">
    <location>
        <begin position="755"/>
        <end position="776"/>
    </location>
</feature>
<dbReference type="GeneID" id="39584799"/>